<proteinExistence type="predicted"/>
<protein>
    <submittedName>
        <fullName evidence="2">Uncharacterized protein</fullName>
    </submittedName>
</protein>
<feature type="region of interest" description="Disordered" evidence="1">
    <location>
        <begin position="15"/>
        <end position="55"/>
    </location>
</feature>
<dbReference type="EMBL" id="ADFP01000066">
    <property type="protein sequence ID" value="EFB90723.1"/>
    <property type="molecule type" value="Genomic_DNA"/>
</dbReference>
<comment type="caution">
    <text evidence="2">The sequence shown here is derived from an EMBL/GenBank/DDBJ whole genome shotgun (WGS) entry which is preliminary data.</text>
</comment>
<reference evidence="2 3" key="1">
    <citation type="submission" date="2009-12" db="EMBL/GenBank/DDBJ databases">
        <authorList>
            <person name="Shrivastava S."/>
            <person name="Madupu R."/>
            <person name="Durkin A.S."/>
            <person name="Torralba M."/>
            <person name="Methe B."/>
            <person name="Sutton G.G."/>
            <person name="Strausberg R.L."/>
            <person name="Nelson K.E."/>
        </authorList>
    </citation>
    <scope>NUCLEOTIDE SEQUENCE [LARGE SCALE GENOMIC DNA]</scope>
    <source>
        <strain evidence="2 3">W5455</strain>
    </source>
</reference>
<dbReference type="Proteomes" id="UP000006462">
    <property type="component" value="Unassembled WGS sequence"/>
</dbReference>
<evidence type="ECO:0000313" key="3">
    <source>
        <dbReference type="Proteomes" id="UP000006462"/>
    </source>
</evidence>
<sequence>MREVEAQVVLALDGLPRGGSEWEPGGLERAQDARSPDDSAQAPDGRAQASDEAVSDDRHRFAATCFLL</sequence>
<keyword evidence="3" id="KW-1185">Reference proteome</keyword>
<organism evidence="2 3">
    <name type="scientific">Pyramidobacter piscolens W5455</name>
    <dbReference type="NCBI Taxonomy" id="352165"/>
    <lineage>
        <taxon>Bacteria</taxon>
        <taxon>Thermotogati</taxon>
        <taxon>Synergistota</taxon>
        <taxon>Synergistia</taxon>
        <taxon>Synergistales</taxon>
        <taxon>Dethiosulfovibrionaceae</taxon>
        <taxon>Pyramidobacter</taxon>
    </lineage>
</organism>
<gene>
    <name evidence="2" type="ORF">HMPREF7215_1044</name>
</gene>
<evidence type="ECO:0000256" key="1">
    <source>
        <dbReference type="SAM" id="MobiDB-lite"/>
    </source>
</evidence>
<name>A0ABM9ZUX3_9BACT</name>
<accession>A0ABM9ZUX3</accession>
<evidence type="ECO:0000313" key="2">
    <source>
        <dbReference type="EMBL" id="EFB90723.1"/>
    </source>
</evidence>